<keyword evidence="2" id="KW-1185">Reference proteome</keyword>
<sequence length="78" mass="9376">MDQFLKSLTTRRNMLDAELAAERRRDQPDGERLVALKRIKRQLGAQIEYIRREGRQITEVMVVRKPRRFTDLKLKPIR</sequence>
<name>A0ABS5R7I8_9HYPH</name>
<gene>
    <name evidence="1" type="ORF">KIP89_11020</name>
</gene>
<evidence type="ECO:0000313" key="2">
    <source>
        <dbReference type="Proteomes" id="UP001166585"/>
    </source>
</evidence>
<dbReference type="RefSeq" id="WP_213755379.1">
    <property type="nucleotide sequence ID" value="NZ_JAHCQH010000015.1"/>
</dbReference>
<proteinExistence type="predicted"/>
<comment type="caution">
    <text evidence="1">The sequence shown here is derived from an EMBL/GenBank/DDBJ whole genome shotgun (WGS) entry which is preliminary data.</text>
</comment>
<accession>A0ABS5R7I8</accession>
<organism evidence="1 2">
    <name type="scientific">Ancylobacter radicis</name>
    <dbReference type="NCBI Taxonomy" id="2836179"/>
    <lineage>
        <taxon>Bacteria</taxon>
        <taxon>Pseudomonadati</taxon>
        <taxon>Pseudomonadota</taxon>
        <taxon>Alphaproteobacteria</taxon>
        <taxon>Hyphomicrobiales</taxon>
        <taxon>Xanthobacteraceae</taxon>
        <taxon>Ancylobacter</taxon>
    </lineage>
</organism>
<dbReference type="EMBL" id="JAHCQH010000015">
    <property type="protein sequence ID" value="MBS9477640.1"/>
    <property type="molecule type" value="Genomic_DNA"/>
</dbReference>
<evidence type="ECO:0000313" key="1">
    <source>
        <dbReference type="EMBL" id="MBS9477640.1"/>
    </source>
</evidence>
<evidence type="ECO:0008006" key="3">
    <source>
        <dbReference type="Google" id="ProtNLM"/>
    </source>
</evidence>
<dbReference type="Proteomes" id="UP001166585">
    <property type="component" value="Unassembled WGS sequence"/>
</dbReference>
<protein>
    <recommendedName>
        <fullName evidence="3">DUF465 domain-containing protein</fullName>
    </recommendedName>
</protein>
<reference evidence="1" key="1">
    <citation type="submission" date="2021-05" db="EMBL/GenBank/DDBJ databases">
        <authorList>
            <person name="Sun Q."/>
            <person name="Inoue M."/>
        </authorList>
    </citation>
    <scope>NUCLEOTIDE SEQUENCE</scope>
    <source>
        <strain evidence="1">VKM B-3255</strain>
    </source>
</reference>